<sequence length="136" mass="16271">MINRINELLKENESFAFETTLSTRSYKNKISKAKEQGYTVTLLFFWLDNIELAKERVKIRVKEGGHHIPEDVIERRYLKGIYNLFDIYLPIIDNVLIFDNSYGKHELIAQKIITEELDILNKNKFSHLKEYYDKKR</sequence>
<evidence type="ECO:0000313" key="4">
    <source>
        <dbReference type="EMBL" id="SEA70157.1"/>
    </source>
</evidence>
<dbReference type="InterPro" id="IPR027417">
    <property type="entry name" value="P-loop_NTPase"/>
</dbReference>
<name>A0A1H4DBX9_9FLAO</name>
<dbReference type="PANTHER" id="PTHR39206">
    <property type="entry name" value="SLL8004 PROTEIN"/>
    <property type="match status" value="1"/>
</dbReference>
<dbReference type="Gene3D" id="3.40.50.300">
    <property type="entry name" value="P-loop containing nucleotide triphosphate hydrolases"/>
    <property type="match status" value="1"/>
</dbReference>
<dbReference type="AlphaFoldDB" id="A0A1H4DBX9"/>
<gene>
    <name evidence="4" type="ORF">SAMN05421540_11053</name>
</gene>
<dbReference type="STRING" id="908615.SAMN05421540_11053"/>
<dbReference type="SUPFAM" id="SSF52540">
    <property type="entry name" value="P-loop containing nucleoside triphosphate hydrolases"/>
    <property type="match status" value="1"/>
</dbReference>
<accession>A0A1H4DBX9</accession>
<keyword evidence="2" id="KW-0067">ATP-binding</keyword>
<evidence type="ECO:0000256" key="2">
    <source>
        <dbReference type="ARBA" id="ARBA00022840"/>
    </source>
</evidence>
<dbReference type="EMBL" id="FNQF01000010">
    <property type="protein sequence ID" value="SEA70157.1"/>
    <property type="molecule type" value="Genomic_DNA"/>
</dbReference>
<dbReference type="Pfam" id="PF06414">
    <property type="entry name" value="Zeta_toxin"/>
    <property type="match status" value="1"/>
</dbReference>
<reference evidence="4 5" key="1">
    <citation type="submission" date="2016-10" db="EMBL/GenBank/DDBJ databases">
        <authorList>
            <person name="de Groot N.N."/>
        </authorList>
    </citation>
    <scope>NUCLEOTIDE SEQUENCE [LARGE SCALE GENOMIC DNA]</scope>
    <source>
        <strain evidence="4 5">DSM 23581</strain>
    </source>
</reference>
<dbReference type="PANTHER" id="PTHR39206:SF1">
    <property type="entry name" value="SLL8004 PROTEIN"/>
    <property type="match status" value="1"/>
</dbReference>
<dbReference type="Proteomes" id="UP000198820">
    <property type="component" value="Unassembled WGS sequence"/>
</dbReference>
<keyword evidence="1" id="KW-0547">Nucleotide-binding</keyword>
<proteinExistence type="predicted"/>
<evidence type="ECO:0000313" key="5">
    <source>
        <dbReference type="Proteomes" id="UP000198820"/>
    </source>
</evidence>
<feature type="domain" description="Zeta toxin" evidence="3">
    <location>
        <begin position="7"/>
        <end position="80"/>
    </location>
</feature>
<organism evidence="4 5">
    <name type="scientific">Psychroflexus halocasei</name>
    <dbReference type="NCBI Taxonomy" id="908615"/>
    <lineage>
        <taxon>Bacteria</taxon>
        <taxon>Pseudomonadati</taxon>
        <taxon>Bacteroidota</taxon>
        <taxon>Flavobacteriia</taxon>
        <taxon>Flavobacteriales</taxon>
        <taxon>Flavobacteriaceae</taxon>
        <taxon>Psychroflexus</taxon>
    </lineage>
</organism>
<protein>
    <recommendedName>
        <fullName evidence="3">Zeta toxin domain-containing protein</fullName>
    </recommendedName>
</protein>
<dbReference type="GO" id="GO:0016301">
    <property type="term" value="F:kinase activity"/>
    <property type="evidence" value="ECO:0007669"/>
    <property type="project" value="InterPro"/>
</dbReference>
<keyword evidence="5" id="KW-1185">Reference proteome</keyword>
<dbReference type="GO" id="GO:0005524">
    <property type="term" value="F:ATP binding"/>
    <property type="evidence" value="ECO:0007669"/>
    <property type="project" value="UniProtKB-KW"/>
</dbReference>
<evidence type="ECO:0000256" key="1">
    <source>
        <dbReference type="ARBA" id="ARBA00022741"/>
    </source>
</evidence>
<evidence type="ECO:0000259" key="3">
    <source>
        <dbReference type="Pfam" id="PF06414"/>
    </source>
</evidence>
<dbReference type="InterPro" id="IPR010488">
    <property type="entry name" value="Zeta_toxin_domain"/>
</dbReference>